<dbReference type="PANTHER" id="PTHR48061:SF2">
    <property type="entry name" value="RECEPTOR LIKE PROTEIN 30-LIKE"/>
    <property type="match status" value="1"/>
</dbReference>
<dbReference type="FunFam" id="3.80.10.10:FF:000213">
    <property type="entry name" value="Tyrosine-sulfated glycopeptide receptor 1"/>
    <property type="match status" value="1"/>
</dbReference>
<evidence type="ECO:0000256" key="5">
    <source>
        <dbReference type="ARBA" id="ARBA00022692"/>
    </source>
</evidence>
<feature type="domain" description="Leucine-rich repeat-containing N-terminal plant-type" evidence="12">
    <location>
        <begin position="60"/>
        <end position="103"/>
    </location>
</feature>
<keyword evidence="6" id="KW-0732">Signal</keyword>
<evidence type="ECO:0000259" key="12">
    <source>
        <dbReference type="Pfam" id="PF08263"/>
    </source>
</evidence>
<dbReference type="InterPro" id="IPR001611">
    <property type="entry name" value="Leu-rich_rpt"/>
</dbReference>
<evidence type="ECO:0000313" key="13">
    <source>
        <dbReference type="EMBL" id="TYG78020.1"/>
    </source>
</evidence>
<evidence type="ECO:0000256" key="7">
    <source>
        <dbReference type="ARBA" id="ARBA00022737"/>
    </source>
</evidence>
<dbReference type="InterPro" id="IPR032675">
    <property type="entry name" value="LRR_dom_sf"/>
</dbReference>
<keyword evidence="3" id="KW-1003">Cell membrane</keyword>
<protein>
    <recommendedName>
        <fullName evidence="12">Leucine-rich repeat-containing N-terminal plant-type domain-containing protein</fullName>
    </recommendedName>
</protein>
<dbReference type="FunFam" id="3.80.10.10:FF:000095">
    <property type="entry name" value="LRR receptor-like serine/threonine-protein kinase GSO1"/>
    <property type="match status" value="1"/>
</dbReference>
<dbReference type="GO" id="GO:0005886">
    <property type="term" value="C:plasma membrane"/>
    <property type="evidence" value="ECO:0007669"/>
    <property type="project" value="UniProtKB-SubCell"/>
</dbReference>
<dbReference type="PRINTS" id="PR00019">
    <property type="entry name" value="LEURICHRPT"/>
</dbReference>
<dbReference type="PANTHER" id="PTHR48061">
    <property type="entry name" value="LEUCINE-RICH REPEAT RECEPTOR PROTEIN KINASE EMS1-LIKE-RELATED"/>
    <property type="match status" value="1"/>
</dbReference>
<keyword evidence="10" id="KW-0675">Receptor</keyword>
<dbReference type="Pfam" id="PF13855">
    <property type="entry name" value="LRR_8"/>
    <property type="match status" value="2"/>
</dbReference>
<evidence type="ECO:0000256" key="11">
    <source>
        <dbReference type="ARBA" id="ARBA00023180"/>
    </source>
</evidence>
<evidence type="ECO:0000256" key="3">
    <source>
        <dbReference type="ARBA" id="ARBA00022475"/>
    </source>
</evidence>
<dbReference type="InterPro" id="IPR013210">
    <property type="entry name" value="LRR_N_plant-typ"/>
</dbReference>
<evidence type="ECO:0000256" key="4">
    <source>
        <dbReference type="ARBA" id="ARBA00022614"/>
    </source>
</evidence>
<organism evidence="13 14">
    <name type="scientific">Gossypium darwinii</name>
    <name type="common">Darwin's cotton</name>
    <name type="synonym">Gossypium barbadense var. darwinii</name>
    <dbReference type="NCBI Taxonomy" id="34276"/>
    <lineage>
        <taxon>Eukaryota</taxon>
        <taxon>Viridiplantae</taxon>
        <taxon>Streptophyta</taxon>
        <taxon>Embryophyta</taxon>
        <taxon>Tracheophyta</taxon>
        <taxon>Spermatophyta</taxon>
        <taxon>Magnoliopsida</taxon>
        <taxon>eudicotyledons</taxon>
        <taxon>Gunneridae</taxon>
        <taxon>Pentapetalae</taxon>
        <taxon>rosids</taxon>
        <taxon>malvids</taxon>
        <taxon>Malvales</taxon>
        <taxon>Malvaceae</taxon>
        <taxon>Malvoideae</taxon>
        <taxon>Gossypium</taxon>
    </lineage>
</organism>
<keyword evidence="5" id="KW-0812">Transmembrane</keyword>
<keyword evidence="9" id="KW-0472">Membrane</keyword>
<keyword evidence="14" id="KW-1185">Reference proteome</keyword>
<dbReference type="InterPro" id="IPR003591">
    <property type="entry name" value="Leu-rich_rpt_typical-subtyp"/>
</dbReference>
<keyword evidence="4" id="KW-0433">Leucine-rich repeat</keyword>
<dbReference type="SUPFAM" id="SSF52047">
    <property type="entry name" value="RNI-like"/>
    <property type="match status" value="2"/>
</dbReference>
<dbReference type="AlphaFoldDB" id="A0A5D2DAH3"/>
<comment type="similarity">
    <text evidence="2">Belongs to the RLP family.</text>
</comment>
<sequence>METTHLCINMLYAKHNPPSHPPNMNTLHSLISSLFLFSCFLPLLLSFSPPQTHLPMQCLDDQRSPLLQLQHHLYYAPHFTFSSKFDLWDVNTDCCSWEGVTCDAYGHVIGIDLSYKNLSGSFHSIFYLHHLQHLNLAGNNFNTTLFSYRFDKLQNLTHLNLSSSCFHGQIRVEISHLTRLVSLDLSNQDDCYWRNGYYYNSATLKLEKPNFKTFIKNLKFLTELYLDGLYLDSVDISTQSAKWCETTSLVLSNLRVLSLSNCGLKGPLCPSLSRLSFLSKLILDGNPISYLPSNFLEISSRLVSLSLSGCNLNGQFPTGILLLPQIQSIHISSNDQLKGQLPEFPANNALLSLSLFETNFSGKLPQSIGNLKFLTNLKLSSCNFFGPIPSSIANLSYLVNLDLRSNKLSGSIHSSLFTLPSLKTLILGENQLVGKIDEFPNASSSLIQELYIGNNYLTGPIPKSILQLPRLEGLYIGENSFSSMKLDMFVQLKNLKGLDLSNVSLLTESDNKSLTFPQLESLSLRSCNLTEFPEFIKRQDKLKYLDLSNNKIRGAIPNWVLPICNLSQLIYFNASHNNLSGSIPNCLNNMSQIYTFDVSYNNLSGPIPNCLGNMSALIWLGLQGNNFRGMMPKFSKTTQLRFLKVSENRLEGKLPRSLAECTQLEVLDVGNNMMNDTFPFWLEKLPYLTVLILRENRFYGQIKHRSVFPTLGVLDIASNQFSGELSIDFLQATRLRSLKIGGNKLEGQLSRSLANCTTLEVLDLGNNMVHDTFPFWLEKLPSLKVLILRANRFYGTITKFNTEHGFPKLRILDIASNNFSGDLSIEFLQSLKAMIQLTNDDKAKLDYIGENYYQDSVTIFNKGIELFYEKILTTLTCLDLSNNSFHGRIPEEIQMLRSLKVLNLSYNSFSGEIPVAVQNLKDLESLDLSQNELSGKIPPQLTTLTFLEALNLSYNPLEGSIPQPLSKKCNENCLPVPPPPGEEEQSWIYAMSTWKIVLIGYGSGLVAGLCIRYTMLNELGNKWVDKFKKHGKRNRRRSR</sequence>
<dbReference type="Gene3D" id="3.80.10.10">
    <property type="entry name" value="Ribonuclease Inhibitor"/>
    <property type="match status" value="7"/>
</dbReference>
<reference evidence="13 14" key="1">
    <citation type="submission" date="2019-06" db="EMBL/GenBank/DDBJ databases">
        <title>WGS assembly of Gossypium darwinii.</title>
        <authorList>
            <person name="Chen Z.J."/>
            <person name="Sreedasyam A."/>
            <person name="Ando A."/>
            <person name="Song Q."/>
            <person name="De L."/>
            <person name="Hulse-Kemp A."/>
            <person name="Ding M."/>
            <person name="Ye W."/>
            <person name="Kirkbride R."/>
            <person name="Jenkins J."/>
            <person name="Plott C."/>
            <person name="Lovell J."/>
            <person name="Lin Y.-M."/>
            <person name="Vaughn R."/>
            <person name="Liu B."/>
            <person name="Li W."/>
            <person name="Simpson S."/>
            <person name="Scheffler B."/>
            <person name="Saski C."/>
            <person name="Grover C."/>
            <person name="Hu G."/>
            <person name="Conover J."/>
            <person name="Carlson J."/>
            <person name="Shu S."/>
            <person name="Boston L."/>
            <person name="Williams M."/>
            <person name="Peterson D."/>
            <person name="Mcgee K."/>
            <person name="Jones D."/>
            <person name="Wendel J."/>
            <person name="Stelly D."/>
            <person name="Grimwood J."/>
            <person name="Schmutz J."/>
        </authorList>
    </citation>
    <scope>NUCLEOTIDE SEQUENCE [LARGE SCALE GENOMIC DNA]</scope>
    <source>
        <strain evidence="13">1808015.09</strain>
    </source>
</reference>
<evidence type="ECO:0000256" key="2">
    <source>
        <dbReference type="ARBA" id="ARBA00009592"/>
    </source>
</evidence>
<evidence type="ECO:0000256" key="6">
    <source>
        <dbReference type="ARBA" id="ARBA00022729"/>
    </source>
</evidence>
<comment type="subcellular location">
    <subcellularLocation>
        <location evidence="1">Cell membrane</location>
        <topology evidence="1">Single-pass type I membrane protein</topology>
    </subcellularLocation>
</comment>
<keyword evidence="7" id="KW-0677">Repeat</keyword>
<dbReference type="FunFam" id="3.80.10.10:FF:000041">
    <property type="entry name" value="LRR receptor-like serine/threonine-protein kinase ERECTA"/>
    <property type="match status" value="1"/>
</dbReference>
<accession>A0A5D2DAH3</accession>
<gene>
    <name evidence="13" type="ORF">ES288_D02G023800v1</name>
</gene>
<keyword evidence="11" id="KW-0325">Glycoprotein</keyword>
<evidence type="ECO:0000256" key="10">
    <source>
        <dbReference type="ARBA" id="ARBA00023170"/>
    </source>
</evidence>
<evidence type="ECO:0000256" key="1">
    <source>
        <dbReference type="ARBA" id="ARBA00004251"/>
    </source>
</evidence>
<dbReference type="Proteomes" id="UP000323506">
    <property type="component" value="Chromosome D02"/>
</dbReference>
<dbReference type="Pfam" id="PF00560">
    <property type="entry name" value="LRR_1"/>
    <property type="match status" value="9"/>
</dbReference>
<keyword evidence="8" id="KW-1133">Transmembrane helix</keyword>
<proteinExistence type="inferred from homology"/>
<dbReference type="InterPro" id="IPR046956">
    <property type="entry name" value="RLP23-like"/>
</dbReference>
<evidence type="ECO:0000313" key="14">
    <source>
        <dbReference type="Proteomes" id="UP000323506"/>
    </source>
</evidence>
<dbReference type="EMBL" id="CM017702">
    <property type="protein sequence ID" value="TYG78020.1"/>
    <property type="molecule type" value="Genomic_DNA"/>
</dbReference>
<evidence type="ECO:0000256" key="8">
    <source>
        <dbReference type="ARBA" id="ARBA00022989"/>
    </source>
</evidence>
<dbReference type="Pfam" id="PF08263">
    <property type="entry name" value="LRRNT_2"/>
    <property type="match status" value="1"/>
</dbReference>
<dbReference type="SMART" id="SM00369">
    <property type="entry name" value="LRR_TYP"/>
    <property type="match status" value="9"/>
</dbReference>
<dbReference type="Pfam" id="PF13516">
    <property type="entry name" value="LRR_6"/>
    <property type="match status" value="1"/>
</dbReference>
<evidence type="ECO:0000256" key="9">
    <source>
        <dbReference type="ARBA" id="ARBA00023136"/>
    </source>
</evidence>
<name>A0A5D2DAH3_GOSDA</name>